<feature type="signal peptide" evidence="7">
    <location>
        <begin position="1"/>
        <end position="15"/>
    </location>
</feature>
<evidence type="ECO:0000256" key="2">
    <source>
        <dbReference type="ARBA" id="ARBA00009576"/>
    </source>
</evidence>
<evidence type="ECO:0000313" key="8">
    <source>
        <dbReference type="EMBL" id="OAA52772.1"/>
    </source>
</evidence>
<comment type="similarity">
    <text evidence="2">Belongs to the cerato-ulmin hydrophobin family.</text>
</comment>
<comment type="caution">
    <text evidence="8">The sequence shown here is derived from an EMBL/GenBank/DDBJ whole genome shotgun (WGS) entry which is preliminary data.</text>
</comment>
<accession>A0A167L8C0</accession>
<dbReference type="PANTHER" id="PTHR42341:SF1">
    <property type="entry name" value="HYDROPHOBIN"/>
    <property type="match status" value="1"/>
</dbReference>
<dbReference type="Pfam" id="PF06766">
    <property type="entry name" value="Hydrophobin_2"/>
    <property type="match status" value="1"/>
</dbReference>
<evidence type="ECO:0000256" key="6">
    <source>
        <dbReference type="ARBA" id="ARBA00023157"/>
    </source>
</evidence>
<keyword evidence="5 7" id="KW-0732">Signal</keyword>
<reference evidence="8 9" key="1">
    <citation type="journal article" date="2016" name="Genome Biol. Evol.">
        <title>Divergent and convergent evolution of fungal pathogenicity.</title>
        <authorList>
            <person name="Shang Y."/>
            <person name="Xiao G."/>
            <person name="Zheng P."/>
            <person name="Cen K."/>
            <person name="Zhan S."/>
            <person name="Wang C."/>
        </authorList>
    </citation>
    <scope>NUCLEOTIDE SEQUENCE [LARGE SCALE GENOMIC DNA]</scope>
    <source>
        <strain evidence="8 9">RCEF 3172</strain>
    </source>
</reference>
<evidence type="ECO:0000256" key="3">
    <source>
        <dbReference type="ARBA" id="ARBA00022512"/>
    </source>
</evidence>
<keyword evidence="9" id="KW-1185">Reference proteome</keyword>
<dbReference type="SUPFAM" id="SSF101751">
    <property type="entry name" value="Hydrophobin II, HfbII"/>
    <property type="match status" value="1"/>
</dbReference>
<evidence type="ECO:0000256" key="7">
    <source>
        <dbReference type="SAM" id="SignalP"/>
    </source>
</evidence>
<dbReference type="Gene3D" id="3.20.120.10">
    <property type="entry name" value="Hydrophobin"/>
    <property type="match status" value="1"/>
</dbReference>
<evidence type="ECO:0000256" key="1">
    <source>
        <dbReference type="ARBA" id="ARBA00004191"/>
    </source>
</evidence>
<dbReference type="Proteomes" id="UP000076863">
    <property type="component" value="Unassembled WGS sequence"/>
</dbReference>
<gene>
    <name evidence="8" type="ORF">BBO_00613</name>
</gene>
<dbReference type="GO" id="GO:0005576">
    <property type="term" value="C:extracellular region"/>
    <property type="evidence" value="ECO:0007669"/>
    <property type="project" value="InterPro"/>
</dbReference>
<dbReference type="OrthoDB" id="4500971at2759"/>
<proteinExistence type="inferred from homology"/>
<keyword evidence="6" id="KW-1015">Disulfide bond</keyword>
<feature type="chain" id="PRO_5013311835" evidence="7">
    <location>
        <begin position="16"/>
        <end position="96"/>
    </location>
</feature>
<keyword evidence="4" id="KW-0964">Secreted</keyword>
<dbReference type="PANTHER" id="PTHR42341">
    <property type="entry name" value="HYDROPHOBIN"/>
    <property type="match status" value="1"/>
</dbReference>
<sequence length="96" mass="9997">MKFIVFVSLIANALAVPAELAPRSYVACPPGLYSILQCCATDALGIVILDCKNPSRVPRDAKDFQVICAAIGQQAKCCVFPVLGQGLLCTGAAGVQ</sequence>
<dbReference type="CDD" id="cd23508">
    <property type="entry name" value="hydrophobin_II"/>
    <property type="match status" value="1"/>
</dbReference>
<protein>
    <submittedName>
        <fullName evidence="8">Hydrophobin 2</fullName>
    </submittedName>
</protein>
<dbReference type="InterPro" id="IPR036686">
    <property type="entry name" value="Class_II_Hydrophobin_sf"/>
</dbReference>
<keyword evidence="3" id="KW-0134">Cell wall</keyword>
<evidence type="ECO:0000313" key="9">
    <source>
        <dbReference type="Proteomes" id="UP000076863"/>
    </source>
</evidence>
<dbReference type="AlphaFoldDB" id="A0A167L8C0"/>
<evidence type="ECO:0000256" key="4">
    <source>
        <dbReference type="ARBA" id="ARBA00022525"/>
    </source>
</evidence>
<name>A0A167L8C0_9HYPO</name>
<organism evidence="8 9">
    <name type="scientific">Beauveria brongniartii RCEF 3172</name>
    <dbReference type="NCBI Taxonomy" id="1081107"/>
    <lineage>
        <taxon>Eukaryota</taxon>
        <taxon>Fungi</taxon>
        <taxon>Dikarya</taxon>
        <taxon>Ascomycota</taxon>
        <taxon>Pezizomycotina</taxon>
        <taxon>Sordariomycetes</taxon>
        <taxon>Hypocreomycetidae</taxon>
        <taxon>Hypocreales</taxon>
        <taxon>Cordycipitaceae</taxon>
        <taxon>Beauveria</taxon>
        <taxon>Beauveria brongniartii</taxon>
    </lineage>
</organism>
<dbReference type="EMBL" id="AZHA01000001">
    <property type="protein sequence ID" value="OAA52772.1"/>
    <property type="molecule type" value="Genomic_DNA"/>
</dbReference>
<evidence type="ECO:0000256" key="5">
    <source>
        <dbReference type="ARBA" id="ARBA00022729"/>
    </source>
</evidence>
<comment type="subcellular location">
    <subcellularLocation>
        <location evidence="1">Secreted</location>
        <location evidence="1">Cell wall</location>
    </subcellularLocation>
</comment>
<dbReference type="InterPro" id="IPR010636">
    <property type="entry name" value="Class_II_hydrophobin"/>
</dbReference>